<feature type="compositionally biased region" description="Low complexity" evidence="1">
    <location>
        <begin position="98"/>
        <end position="109"/>
    </location>
</feature>
<dbReference type="OMA" id="YAEARFM"/>
<dbReference type="GeneID" id="26904620"/>
<evidence type="ECO:0000313" key="3">
    <source>
        <dbReference type="Proteomes" id="UP000037923"/>
    </source>
</evidence>
<sequence>MRSFLRPASRGVLASTASATCVVASFRTVFVRESWTPVTLQSPDAAEAPFPARLLWQFRSSTPRHLTLCVRAPAPRPVALNAGSRFEDLDASDSAPKAAGSETDEAAAAPRRPEDFVYGRLFLRPYDVAQLLTVLQGWSDAPAVVERPRSTLRLSAVQPSKKGKGTSSSSKPRAVRLTARLTRKLLPQKPENGRVGGAGAPVTPSTDLDPEASEDYPGSVYADKEMGILTAVLCDEDLVLLTAHLESALSDLFAMEHRTIRDAARRAVDRQGVSRPTRYAAQQGEVTSRFAATARRADARDSRLQFGSHVYRSNQQATAAGAQGAAAVSGAHSTSTTAAVPHATRDNFSSGVENVAAQAETKAGAAQSRAATAAAPQADAAAAENDEYEEVVEEVEEAEGEEEAQEAPDTAPDPNQADSNREGGSASESPIPPEEAEGDVALDADLDLSEPATPSTSYRVTHTTDRGNMTVETDSRYATARFVRDGGVTAAEVQEVRRIGDFDVLHRTQQAEGSMEKDGAHTTVRATNTTGAFRSTAGEVKGTFAYQRVSTATATSSAIAAAAAAAAAAIPIEGAAASKVGDGDVAEDDIAAPTMEVKATEVKDAEGEELDEEKAAGKDGGAAAEKPKRTRAAKKSGGGKKKGGRKKTKKASQRKSTSKAAASEPAAQTMAF</sequence>
<dbReference type="OrthoDB" id="273754at2759"/>
<feature type="compositionally biased region" description="Acidic residues" evidence="1">
    <location>
        <begin position="384"/>
        <end position="406"/>
    </location>
</feature>
<feature type="region of interest" description="Disordered" evidence="1">
    <location>
        <begin position="600"/>
        <end position="672"/>
    </location>
</feature>
<feature type="region of interest" description="Disordered" evidence="1">
    <location>
        <begin position="367"/>
        <end position="436"/>
    </location>
</feature>
<dbReference type="AlphaFoldDB" id="A0A0N0DW21"/>
<protein>
    <submittedName>
        <fullName evidence="2">Uncharacterized protein</fullName>
    </submittedName>
</protein>
<comment type="caution">
    <text evidence="2">The sequence shown here is derived from an EMBL/GenBank/DDBJ whole genome shotgun (WGS) entry which is preliminary data.</text>
</comment>
<feature type="compositionally biased region" description="Low complexity" evidence="1">
    <location>
        <begin position="367"/>
        <end position="383"/>
    </location>
</feature>
<keyword evidence="3" id="KW-1185">Reference proteome</keyword>
<evidence type="ECO:0000313" key="2">
    <source>
        <dbReference type="EMBL" id="KPA80931.1"/>
    </source>
</evidence>
<proteinExistence type="predicted"/>
<evidence type="ECO:0000256" key="1">
    <source>
        <dbReference type="SAM" id="MobiDB-lite"/>
    </source>
</evidence>
<dbReference type="VEuPathDB" id="TriTrypDB:LpyrH10_07_1360"/>
<name>A0A0N0DW21_LEPPY</name>
<dbReference type="RefSeq" id="XP_015659370.1">
    <property type="nucleotide sequence ID" value="XM_015801969.1"/>
</dbReference>
<feature type="compositionally biased region" description="Basic residues" evidence="1">
    <location>
        <begin position="628"/>
        <end position="657"/>
    </location>
</feature>
<feature type="region of interest" description="Disordered" evidence="1">
    <location>
        <begin position="89"/>
        <end position="110"/>
    </location>
</feature>
<gene>
    <name evidence="2" type="ORF">ABB37_04329</name>
</gene>
<accession>A0A0N0DW21</accession>
<organism evidence="2 3">
    <name type="scientific">Leptomonas pyrrhocoris</name>
    <name type="common">Firebug parasite</name>
    <dbReference type="NCBI Taxonomy" id="157538"/>
    <lineage>
        <taxon>Eukaryota</taxon>
        <taxon>Discoba</taxon>
        <taxon>Euglenozoa</taxon>
        <taxon>Kinetoplastea</taxon>
        <taxon>Metakinetoplastina</taxon>
        <taxon>Trypanosomatida</taxon>
        <taxon>Trypanosomatidae</taxon>
        <taxon>Leishmaniinae</taxon>
        <taxon>Leptomonas</taxon>
    </lineage>
</organism>
<reference evidence="2 3" key="1">
    <citation type="submission" date="2015-07" db="EMBL/GenBank/DDBJ databases">
        <title>High-quality genome of monoxenous trypanosomatid Leptomonas pyrrhocoris.</title>
        <authorList>
            <person name="Flegontov P."/>
            <person name="Butenko A."/>
            <person name="Firsov S."/>
            <person name="Vlcek C."/>
            <person name="Logacheva M.D."/>
            <person name="Field M."/>
            <person name="Filatov D."/>
            <person name="Flegontova O."/>
            <person name="Gerasimov E."/>
            <person name="Jackson A.P."/>
            <person name="Kelly S."/>
            <person name="Opperdoes F."/>
            <person name="O'Reilly A."/>
            <person name="Votypka J."/>
            <person name="Yurchenko V."/>
            <person name="Lukes J."/>
        </authorList>
    </citation>
    <scope>NUCLEOTIDE SEQUENCE [LARGE SCALE GENOMIC DNA]</scope>
    <source>
        <strain evidence="2">H10</strain>
    </source>
</reference>
<dbReference type="Proteomes" id="UP000037923">
    <property type="component" value="Unassembled WGS sequence"/>
</dbReference>
<dbReference type="EMBL" id="LGTL01000007">
    <property type="protein sequence ID" value="KPA80931.1"/>
    <property type="molecule type" value="Genomic_DNA"/>
</dbReference>
<feature type="region of interest" description="Disordered" evidence="1">
    <location>
        <begin position="154"/>
        <end position="217"/>
    </location>
</feature>